<dbReference type="NCBIfam" id="TIGR02481">
    <property type="entry name" value="hemeryth_dom"/>
    <property type="match status" value="1"/>
</dbReference>
<keyword evidence="2" id="KW-0561">Oxygen transport</keyword>
<keyword evidence="3" id="KW-0479">Metal-binding</keyword>
<reference evidence="6 7" key="1">
    <citation type="submission" date="2019-03" db="EMBL/GenBank/DDBJ databases">
        <title>Genomic Encyclopedia of Type Strains, Phase IV (KMG-IV): sequencing the most valuable type-strain genomes for metagenomic binning, comparative biology and taxonomic classification.</title>
        <authorList>
            <person name="Goeker M."/>
        </authorList>
    </citation>
    <scope>NUCLEOTIDE SEQUENCE [LARGE SCALE GENOMIC DNA]</scope>
    <source>
        <strain evidence="6 7">DSM 1709</strain>
    </source>
</reference>
<evidence type="ECO:0000256" key="3">
    <source>
        <dbReference type="ARBA" id="ARBA00022723"/>
    </source>
</evidence>
<dbReference type="OrthoDB" id="5296936at2"/>
<dbReference type="Pfam" id="PF01814">
    <property type="entry name" value="Hemerythrin"/>
    <property type="match status" value="1"/>
</dbReference>
<evidence type="ECO:0000256" key="4">
    <source>
        <dbReference type="ARBA" id="ARBA00023004"/>
    </source>
</evidence>
<dbReference type="PANTHER" id="PTHR37164:SF1">
    <property type="entry name" value="BACTERIOHEMERYTHRIN"/>
    <property type="match status" value="1"/>
</dbReference>
<organism evidence="6 7">
    <name type="scientific">Rubrivivax gelatinosus</name>
    <name type="common">Rhodocyclus gelatinosus</name>
    <name type="synonym">Rhodopseudomonas gelatinosa</name>
    <dbReference type="NCBI Taxonomy" id="28068"/>
    <lineage>
        <taxon>Bacteria</taxon>
        <taxon>Pseudomonadati</taxon>
        <taxon>Pseudomonadota</taxon>
        <taxon>Betaproteobacteria</taxon>
        <taxon>Burkholderiales</taxon>
        <taxon>Sphaerotilaceae</taxon>
        <taxon>Rubrivivax</taxon>
    </lineage>
</organism>
<dbReference type="PANTHER" id="PTHR37164">
    <property type="entry name" value="BACTERIOHEMERYTHRIN"/>
    <property type="match status" value="1"/>
</dbReference>
<evidence type="ECO:0000313" key="6">
    <source>
        <dbReference type="EMBL" id="TCP01885.1"/>
    </source>
</evidence>
<dbReference type="Gene3D" id="1.20.120.50">
    <property type="entry name" value="Hemerythrin-like"/>
    <property type="match status" value="1"/>
</dbReference>
<dbReference type="EMBL" id="SLXD01000008">
    <property type="protein sequence ID" value="TCP01885.1"/>
    <property type="molecule type" value="Genomic_DNA"/>
</dbReference>
<dbReference type="Proteomes" id="UP000295106">
    <property type="component" value="Unassembled WGS sequence"/>
</dbReference>
<dbReference type="SUPFAM" id="SSF47188">
    <property type="entry name" value="Hemerythrin-like"/>
    <property type="match status" value="1"/>
</dbReference>
<evidence type="ECO:0000313" key="7">
    <source>
        <dbReference type="Proteomes" id="UP000295106"/>
    </source>
</evidence>
<name>A0A4R2MA49_RUBGE</name>
<keyword evidence="2" id="KW-0813">Transport</keyword>
<dbReference type="AlphaFoldDB" id="A0A4R2MA49"/>
<evidence type="ECO:0000259" key="5">
    <source>
        <dbReference type="Pfam" id="PF01814"/>
    </source>
</evidence>
<comment type="similarity">
    <text evidence="1">Belongs to the hemerythrin family.</text>
</comment>
<dbReference type="InterPro" id="IPR012312">
    <property type="entry name" value="Hemerythrin-like"/>
</dbReference>
<dbReference type="InterPro" id="IPR050669">
    <property type="entry name" value="Hemerythrin"/>
</dbReference>
<sequence length="156" mass="17151">MSTLAWSESLALHQPQMDATHHEFVDLLHGLEAALDADDSTLDTALDAVIEHTEAHFAQEEHWMLGMGFAPQNCHSYQHAQVLKAMHEVQDRLRRDADVAIVRQLAEELVEWFPAHSRSMDASLAQCMASMGYVPADALDPPPPLRPVGAAGAYAS</sequence>
<dbReference type="PROSITE" id="PS00550">
    <property type="entry name" value="HEMERYTHRINS"/>
    <property type="match status" value="1"/>
</dbReference>
<dbReference type="InterPro" id="IPR016131">
    <property type="entry name" value="Haemerythrin_Fe_BS"/>
</dbReference>
<proteinExistence type="inferred from homology"/>
<dbReference type="InterPro" id="IPR035938">
    <property type="entry name" value="Hemerythrin-like_sf"/>
</dbReference>
<dbReference type="RefSeq" id="WP_132647937.1">
    <property type="nucleotide sequence ID" value="NZ_CP181386.1"/>
</dbReference>
<gene>
    <name evidence="6" type="ORF">EV684_108227</name>
</gene>
<keyword evidence="4" id="KW-0408">Iron</keyword>
<accession>A0A4R2MA49</accession>
<feature type="domain" description="Hemerythrin-like" evidence="5">
    <location>
        <begin position="16"/>
        <end position="123"/>
    </location>
</feature>
<evidence type="ECO:0000256" key="1">
    <source>
        <dbReference type="ARBA" id="ARBA00010587"/>
    </source>
</evidence>
<dbReference type="GO" id="GO:0046872">
    <property type="term" value="F:metal ion binding"/>
    <property type="evidence" value="ECO:0007669"/>
    <property type="project" value="UniProtKB-KW"/>
</dbReference>
<evidence type="ECO:0000256" key="2">
    <source>
        <dbReference type="ARBA" id="ARBA00022621"/>
    </source>
</evidence>
<protein>
    <submittedName>
        <fullName evidence="6">Hemerythrin-like metal-binding protein</fullName>
    </submittedName>
</protein>
<dbReference type="CDD" id="cd12107">
    <property type="entry name" value="Hemerythrin"/>
    <property type="match status" value="1"/>
</dbReference>
<comment type="caution">
    <text evidence="6">The sequence shown here is derived from an EMBL/GenBank/DDBJ whole genome shotgun (WGS) entry which is preliminary data.</text>
</comment>
<dbReference type="GO" id="GO:0005344">
    <property type="term" value="F:oxygen carrier activity"/>
    <property type="evidence" value="ECO:0007669"/>
    <property type="project" value="UniProtKB-KW"/>
</dbReference>
<dbReference type="GeneID" id="99683974"/>
<dbReference type="InterPro" id="IPR012827">
    <property type="entry name" value="Hemerythrin_metal-bd"/>
</dbReference>